<proteinExistence type="predicted"/>
<dbReference type="OMA" id="FFKNAVN"/>
<feature type="region of interest" description="Disordered" evidence="1">
    <location>
        <begin position="121"/>
        <end position="155"/>
    </location>
</feature>
<dbReference type="EMBL" id="LFYR01000642">
    <property type="protein sequence ID" value="KMZ72232.1"/>
    <property type="molecule type" value="Genomic_DNA"/>
</dbReference>
<gene>
    <name evidence="2" type="ORF">ZOSMA_169G00230</name>
</gene>
<evidence type="ECO:0000313" key="2">
    <source>
        <dbReference type="EMBL" id="KMZ72232.1"/>
    </source>
</evidence>
<reference evidence="3" key="1">
    <citation type="journal article" date="2016" name="Nature">
        <title>The genome of the seagrass Zostera marina reveals angiosperm adaptation to the sea.</title>
        <authorList>
            <person name="Olsen J.L."/>
            <person name="Rouze P."/>
            <person name="Verhelst B."/>
            <person name="Lin Y.-C."/>
            <person name="Bayer T."/>
            <person name="Collen J."/>
            <person name="Dattolo E."/>
            <person name="De Paoli E."/>
            <person name="Dittami S."/>
            <person name="Maumus F."/>
            <person name="Michel G."/>
            <person name="Kersting A."/>
            <person name="Lauritano C."/>
            <person name="Lohaus R."/>
            <person name="Toepel M."/>
            <person name="Tonon T."/>
            <person name="Vanneste K."/>
            <person name="Amirebrahimi M."/>
            <person name="Brakel J."/>
            <person name="Bostroem C."/>
            <person name="Chovatia M."/>
            <person name="Grimwood J."/>
            <person name="Jenkins J.W."/>
            <person name="Jueterbock A."/>
            <person name="Mraz A."/>
            <person name="Stam W.T."/>
            <person name="Tice H."/>
            <person name="Bornberg-Bauer E."/>
            <person name="Green P.J."/>
            <person name="Pearson G.A."/>
            <person name="Procaccini G."/>
            <person name="Duarte C.M."/>
            <person name="Schmutz J."/>
            <person name="Reusch T.B.H."/>
            <person name="Van de Peer Y."/>
        </authorList>
    </citation>
    <scope>NUCLEOTIDE SEQUENCE [LARGE SCALE GENOMIC DNA]</scope>
    <source>
        <strain evidence="3">cv. Finnish</strain>
    </source>
</reference>
<dbReference type="PANTHER" id="PTHR37376">
    <property type="entry name" value="EXPRESSED PROTEIN"/>
    <property type="match status" value="1"/>
</dbReference>
<keyword evidence="3" id="KW-1185">Reference proteome</keyword>
<dbReference type="AlphaFoldDB" id="A0A0K9PVG3"/>
<dbReference type="Proteomes" id="UP000036987">
    <property type="component" value="Unassembled WGS sequence"/>
</dbReference>
<accession>A0A0K9PVG3</accession>
<dbReference type="STRING" id="29655.A0A0K9PVG3"/>
<organism evidence="2 3">
    <name type="scientific">Zostera marina</name>
    <name type="common">Eelgrass</name>
    <dbReference type="NCBI Taxonomy" id="29655"/>
    <lineage>
        <taxon>Eukaryota</taxon>
        <taxon>Viridiplantae</taxon>
        <taxon>Streptophyta</taxon>
        <taxon>Embryophyta</taxon>
        <taxon>Tracheophyta</taxon>
        <taxon>Spermatophyta</taxon>
        <taxon>Magnoliopsida</taxon>
        <taxon>Liliopsida</taxon>
        <taxon>Zosteraceae</taxon>
        <taxon>Zostera</taxon>
    </lineage>
</organism>
<protein>
    <submittedName>
        <fullName evidence="2">Actin associated protein</fullName>
    </submittedName>
</protein>
<evidence type="ECO:0000256" key="1">
    <source>
        <dbReference type="SAM" id="MobiDB-lite"/>
    </source>
</evidence>
<comment type="caution">
    <text evidence="2">The sequence shown here is derived from an EMBL/GenBank/DDBJ whole genome shotgun (WGS) entry which is preliminary data.</text>
</comment>
<dbReference type="OrthoDB" id="45963at2759"/>
<name>A0A0K9PVG3_ZOSMR</name>
<dbReference type="PANTHER" id="PTHR37376:SF1">
    <property type="entry name" value="EXPRESSED PROTEIN"/>
    <property type="match status" value="1"/>
</dbReference>
<sequence length="244" mass="27203">MAITLFPQKFSSNFKELKHTHDQNNTKDRDLRKESMGFVPLRRSHHFHFSSSSSLVPSLLHAPDMSAAFRPPEGTPPPIIGKAGNYTVFITPPLTPSPSESPRTPKTPIFTVDLTPKSKISSYSSPDLNSEKVAESAVPKTPPSPPTPPVQVPPHQFEKVNNVKLKKKNGGGEEEEEGPFSFFWNAVAKVQDAHSNLDQYLADWFGLNQSKYQWALNDYYETQGMEDKQGGIGKPNKVVRMETV</sequence>
<evidence type="ECO:0000313" key="3">
    <source>
        <dbReference type="Proteomes" id="UP000036987"/>
    </source>
</evidence>
<feature type="compositionally biased region" description="Pro residues" evidence="1">
    <location>
        <begin position="140"/>
        <end position="152"/>
    </location>
</feature>